<evidence type="ECO:0000313" key="1">
    <source>
        <dbReference type="EMBL" id="TCQ07071.1"/>
    </source>
</evidence>
<proteinExistence type="predicted"/>
<reference evidence="1 2" key="1">
    <citation type="submission" date="2019-03" db="EMBL/GenBank/DDBJ databases">
        <title>Genomic Encyclopedia of Type Strains, Phase IV (KMG-IV): sequencing the most valuable type-strain genomes for metagenomic binning, comparative biology and taxonomic classification.</title>
        <authorList>
            <person name="Goeker M."/>
        </authorList>
    </citation>
    <scope>NUCLEOTIDE SEQUENCE [LARGE SCALE GENOMIC DNA]</scope>
    <source>
        <strain evidence="1 2">DSM 100013</strain>
    </source>
</reference>
<name>A0A4R2TTH2_9FIRM</name>
<dbReference type="Proteomes" id="UP000295504">
    <property type="component" value="Unassembled WGS sequence"/>
</dbReference>
<dbReference type="AlphaFoldDB" id="A0A4R2TTH2"/>
<gene>
    <name evidence="1" type="ORF">EDD79_100267</name>
</gene>
<organism evidence="1 2">
    <name type="scientific">Serpentinicella alkaliphila</name>
    <dbReference type="NCBI Taxonomy" id="1734049"/>
    <lineage>
        <taxon>Bacteria</taxon>
        <taxon>Bacillati</taxon>
        <taxon>Bacillota</taxon>
        <taxon>Clostridia</taxon>
        <taxon>Peptostreptococcales</taxon>
        <taxon>Natronincolaceae</taxon>
        <taxon>Serpentinicella</taxon>
    </lineage>
</organism>
<evidence type="ECO:0000313" key="2">
    <source>
        <dbReference type="Proteomes" id="UP000295504"/>
    </source>
</evidence>
<dbReference type="EMBL" id="SLYC01000002">
    <property type="protein sequence ID" value="TCQ07071.1"/>
    <property type="molecule type" value="Genomic_DNA"/>
</dbReference>
<comment type="caution">
    <text evidence="1">The sequence shown here is derived from an EMBL/GenBank/DDBJ whole genome shotgun (WGS) entry which is preliminary data.</text>
</comment>
<keyword evidence="2" id="KW-1185">Reference proteome</keyword>
<sequence>MNSLITNIKTTVKKLSLNNPKREVEIIEKLIENLSLYKQEVIKSGGFNSKSEGKLNYHGLKIDKISDEVFLYKPVTTKNYYDDDYLEKFSEIRTSDLSYSGVLEIHNKFWGAHEIMSGNIFATTPLELIDSSQCKKLQKLNWELINADIYEVKADSSISKLALLNAIEKMFRSYLLVREVSGNILMVIEFKK</sequence>
<dbReference type="RefSeq" id="WP_132847418.1">
    <property type="nucleotide sequence ID" value="NZ_CP058648.1"/>
</dbReference>
<accession>A0A4R2TTH2</accession>
<dbReference type="OrthoDB" id="1954697at2"/>
<protein>
    <submittedName>
        <fullName evidence="1">Uncharacterized protein</fullName>
    </submittedName>
</protein>